<dbReference type="OrthoDB" id="8236492at2"/>
<dbReference type="EMBL" id="FOTK01000024">
    <property type="protein sequence ID" value="SFM25201.1"/>
    <property type="molecule type" value="Genomic_DNA"/>
</dbReference>
<proteinExistence type="predicted"/>
<reference evidence="3" key="1">
    <citation type="submission" date="2016-10" db="EMBL/GenBank/DDBJ databases">
        <authorList>
            <person name="Varghese N."/>
            <person name="Submissions S."/>
        </authorList>
    </citation>
    <scope>NUCLEOTIDE SEQUENCE [LARGE SCALE GENOMIC DNA]</scope>
    <source>
        <strain evidence="3">BL36</strain>
    </source>
</reference>
<evidence type="ECO:0000256" key="1">
    <source>
        <dbReference type="SAM" id="SignalP"/>
    </source>
</evidence>
<evidence type="ECO:0008006" key="4">
    <source>
        <dbReference type="Google" id="ProtNLM"/>
    </source>
</evidence>
<dbReference type="Proteomes" id="UP000199048">
    <property type="component" value="Unassembled WGS sequence"/>
</dbReference>
<sequence length="129" mass="13799">MSRNRFWCLIGAALILGYAIPAEAVPRGVPIPDRFDGTWSVEILTESGTCDRAYRYPVRIEHGQARFIGTAFVVQGSVTRNGVVRGSIASGIATANVAGRLGSNGFGTGTWVASGALECRGRWKAERRG</sequence>
<keyword evidence="3" id="KW-1185">Reference proteome</keyword>
<dbReference type="STRING" id="582667.SAMN05192568_102410"/>
<feature type="signal peptide" evidence="1">
    <location>
        <begin position="1"/>
        <end position="24"/>
    </location>
</feature>
<evidence type="ECO:0000313" key="2">
    <source>
        <dbReference type="EMBL" id="SFM25201.1"/>
    </source>
</evidence>
<gene>
    <name evidence="2" type="ORF">SAMN05192568_102410</name>
</gene>
<feature type="chain" id="PRO_5011767948" description="Large exoprotein involved in heme utilization or adhesion" evidence="1">
    <location>
        <begin position="25"/>
        <end position="129"/>
    </location>
</feature>
<dbReference type="AlphaFoldDB" id="A0A1I4PBS0"/>
<keyword evidence="1" id="KW-0732">Signal</keyword>
<protein>
    <recommendedName>
        <fullName evidence="4">Large exoprotein involved in heme utilization or adhesion</fullName>
    </recommendedName>
</protein>
<dbReference type="RefSeq" id="WP_092043674.1">
    <property type="nucleotide sequence ID" value="NZ_FOTK01000024.1"/>
</dbReference>
<accession>A0A1I4PBS0</accession>
<name>A0A1I4PBS0_9HYPH</name>
<organism evidence="2 3">
    <name type="scientific">Methylobacterium pseudosasicola</name>
    <dbReference type="NCBI Taxonomy" id="582667"/>
    <lineage>
        <taxon>Bacteria</taxon>
        <taxon>Pseudomonadati</taxon>
        <taxon>Pseudomonadota</taxon>
        <taxon>Alphaproteobacteria</taxon>
        <taxon>Hyphomicrobiales</taxon>
        <taxon>Methylobacteriaceae</taxon>
        <taxon>Methylobacterium</taxon>
    </lineage>
</organism>
<evidence type="ECO:0000313" key="3">
    <source>
        <dbReference type="Proteomes" id="UP000199048"/>
    </source>
</evidence>